<dbReference type="EMBL" id="BONJ01000004">
    <property type="protein sequence ID" value="GIG12887.1"/>
    <property type="molecule type" value="Genomic_DNA"/>
</dbReference>
<evidence type="ECO:0000313" key="2">
    <source>
        <dbReference type="Proteomes" id="UP000660339"/>
    </source>
</evidence>
<organism evidence="1 2">
    <name type="scientific">Catellatospora methionotrophica</name>
    <dbReference type="NCBI Taxonomy" id="121620"/>
    <lineage>
        <taxon>Bacteria</taxon>
        <taxon>Bacillati</taxon>
        <taxon>Actinomycetota</taxon>
        <taxon>Actinomycetes</taxon>
        <taxon>Micromonosporales</taxon>
        <taxon>Micromonosporaceae</taxon>
        <taxon>Catellatospora</taxon>
    </lineage>
</organism>
<name>A0A8J3PDB1_9ACTN</name>
<reference evidence="1" key="1">
    <citation type="submission" date="2021-01" db="EMBL/GenBank/DDBJ databases">
        <title>Whole genome shotgun sequence of Catellatospora methionotrophica NBRC 14553.</title>
        <authorList>
            <person name="Komaki H."/>
            <person name="Tamura T."/>
        </authorList>
    </citation>
    <scope>NUCLEOTIDE SEQUENCE</scope>
    <source>
        <strain evidence="1">NBRC 14553</strain>
    </source>
</reference>
<sequence length="149" mass="16195">MNPQVQRYTDSLARSHEYGDESVSVESTLNALGVHQTQIDHTSTFWEATSQLVSKRECHRSPAPPVFTPVAGMFPARVGRVADVNAAPPGPPRRALHRTETSTPATRCIDGRHLITTSSRNVSTFRLICSVIGLSLRLEGPAPLEGGRP</sequence>
<accession>A0A8J3PDB1</accession>
<evidence type="ECO:0000313" key="1">
    <source>
        <dbReference type="EMBL" id="GIG12887.1"/>
    </source>
</evidence>
<gene>
    <name evidence="1" type="ORF">Cme02nite_12190</name>
</gene>
<comment type="caution">
    <text evidence="1">The sequence shown here is derived from an EMBL/GenBank/DDBJ whole genome shotgun (WGS) entry which is preliminary data.</text>
</comment>
<protein>
    <submittedName>
        <fullName evidence="1">Uncharacterized protein</fullName>
    </submittedName>
</protein>
<dbReference type="Proteomes" id="UP000660339">
    <property type="component" value="Unassembled WGS sequence"/>
</dbReference>
<dbReference type="AlphaFoldDB" id="A0A8J3PDB1"/>
<keyword evidence="2" id="KW-1185">Reference proteome</keyword>
<proteinExistence type="predicted"/>